<dbReference type="KEGG" id="acij:JS278_00676"/>
<dbReference type="Pfam" id="PF19866">
    <property type="entry name" value="DUF6339"/>
    <property type="match status" value="1"/>
</dbReference>
<gene>
    <name evidence="2" type="ORF">JS278_00676</name>
</gene>
<organism evidence="2 3">
    <name type="scientific">Acidipropionibacterium virtanenii</name>
    <dbReference type="NCBI Taxonomy" id="2057246"/>
    <lineage>
        <taxon>Bacteria</taxon>
        <taxon>Bacillati</taxon>
        <taxon>Actinomycetota</taxon>
        <taxon>Actinomycetes</taxon>
        <taxon>Propionibacteriales</taxon>
        <taxon>Propionibacteriaceae</taxon>
        <taxon>Acidipropionibacterium</taxon>
    </lineage>
</organism>
<dbReference type="Proteomes" id="UP000251995">
    <property type="component" value="Chromosome"/>
</dbReference>
<dbReference type="EMBL" id="CP025198">
    <property type="protein sequence ID" value="AXE37867.1"/>
    <property type="molecule type" value="Genomic_DNA"/>
</dbReference>
<name>A0A344URG9_9ACTN</name>
<dbReference type="AlphaFoldDB" id="A0A344URG9"/>
<reference evidence="2 3" key="1">
    <citation type="submission" date="2017-12" db="EMBL/GenBank/DDBJ databases">
        <title>The whole genome sequence of the Acidipropionibacterium virtanenii sp. nov. type strain JS278.</title>
        <authorList>
            <person name="Laine P."/>
            <person name="Deptula P."/>
            <person name="Varmanen P."/>
            <person name="Auvinen P."/>
        </authorList>
    </citation>
    <scope>NUCLEOTIDE SEQUENCE [LARGE SCALE GENOMIC DNA]</scope>
    <source>
        <strain evidence="2 3">JS278</strain>
    </source>
</reference>
<feature type="region of interest" description="Disordered" evidence="1">
    <location>
        <begin position="20"/>
        <end position="56"/>
    </location>
</feature>
<accession>A0A344URG9</accession>
<proteinExistence type="predicted"/>
<sequence>MTGMLIPRLRSSEAMKEFSTHARALSEGGDPSDFVDTDDLGVANPTGGSAPTRQQVKQWREEIVSRLAGLDLSTLDGRQRHGLVLGRAIAEVINPCRADAAHDGVWSYLSLRVFPDVVHGRWPGERSQGSVKLPVDRWIGGSGNRDRNYLKLAWRRWILLGDIMQTASPLFGEDEFGALLERSAVARNKPLVREVAKVVLEYGPDQPGGRSEFARKFMKLVCMKTGSLYLDILSGDEIRDFVQQEAAGVVRSKARRAVG</sequence>
<evidence type="ECO:0000313" key="3">
    <source>
        <dbReference type="Proteomes" id="UP000251995"/>
    </source>
</evidence>
<dbReference type="InterPro" id="IPR045920">
    <property type="entry name" value="DUF6339"/>
</dbReference>
<feature type="compositionally biased region" description="Polar residues" evidence="1">
    <location>
        <begin position="46"/>
        <end position="56"/>
    </location>
</feature>
<protein>
    <submittedName>
        <fullName evidence="2">Uncharacterized protein</fullName>
    </submittedName>
</protein>
<keyword evidence="3" id="KW-1185">Reference proteome</keyword>
<evidence type="ECO:0000256" key="1">
    <source>
        <dbReference type="SAM" id="MobiDB-lite"/>
    </source>
</evidence>
<evidence type="ECO:0000313" key="2">
    <source>
        <dbReference type="EMBL" id="AXE37867.1"/>
    </source>
</evidence>